<dbReference type="PANTHER" id="PTHR35526">
    <property type="entry name" value="ANTI-SIGMA-F FACTOR RSBW-RELATED"/>
    <property type="match status" value="1"/>
</dbReference>
<keyword evidence="4" id="KW-1185">Reference proteome</keyword>
<name>A0A8J7Q1N5_9BACT</name>
<organism evidence="3 4">
    <name type="scientific">Acanthopleuribacter pedis</name>
    <dbReference type="NCBI Taxonomy" id="442870"/>
    <lineage>
        <taxon>Bacteria</taxon>
        <taxon>Pseudomonadati</taxon>
        <taxon>Acidobacteriota</taxon>
        <taxon>Holophagae</taxon>
        <taxon>Acanthopleuribacterales</taxon>
        <taxon>Acanthopleuribacteraceae</taxon>
        <taxon>Acanthopleuribacter</taxon>
    </lineage>
</organism>
<proteinExistence type="predicted"/>
<dbReference type="CDD" id="cd16936">
    <property type="entry name" value="HATPase_RsbW-like"/>
    <property type="match status" value="1"/>
</dbReference>
<dbReference type="Proteomes" id="UP000664417">
    <property type="component" value="Unassembled WGS sequence"/>
</dbReference>
<accession>A0A8J7Q1N5</accession>
<feature type="domain" description="Histidine kinase/HSP90-like ATPase" evidence="2">
    <location>
        <begin position="19"/>
        <end position="144"/>
    </location>
</feature>
<dbReference type="Pfam" id="PF13581">
    <property type="entry name" value="HATPase_c_2"/>
    <property type="match status" value="1"/>
</dbReference>
<dbReference type="InterPro" id="IPR050267">
    <property type="entry name" value="Anti-sigma-factor_SerPK"/>
</dbReference>
<evidence type="ECO:0000313" key="4">
    <source>
        <dbReference type="Proteomes" id="UP000664417"/>
    </source>
</evidence>
<sequence>MHQPLISNLTHQIQFQIDSNLEDVALAGVSVRALCNHFEMGSEVAYQVELCVVEMLNNVIEHGYKFQKGHDIKVRFGVGDGRLEVIIIDEAEPMGGTNEPRLCYDIENIESIPENGYGRYLVKQIMDQVDYRTERGSNYLSMVKSLS</sequence>
<keyword evidence="3" id="KW-0067">ATP-binding</keyword>
<dbReference type="GO" id="GO:0005524">
    <property type="term" value="F:ATP binding"/>
    <property type="evidence" value="ECO:0007669"/>
    <property type="project" value="UniProtKB-KW"/>
</dbReference>
<keyword evidence="3" id="KW-0547">Nucleotide-binding</keyword>
<dbReference type="InterPro" id="IPR036890">
    <property type="entry name" value="HATPase_C_sf"/>
</dbReference>
<evidence type="ECO:0000256" key="1">
    <source>
        <dbReference type="ARBA" id="ARBA00022527"/>
    </source>
</evidence>
<evidence type="ECO:0000259" key="2">
    <source>
        <dbReference type="Pfam" id="PF13581"/>
    </source>
</evidence>
<dbReference type="EMBL" id="JAFREP010000003">
    <property type="protein sequence ID" value="MBO1317610.1"/>
    <property type="molecule type" value="Genomic_DNA"/>
</dbReference>
<dbReference type="GO" id="GO:0004674">
    <property type="term" value="F:protein serine/threonine kinase activity"/>
    <property type="evidence" value="ECO:0007669"/>
    <property type="project" value="UniProtKB-KW"/>
</dbReference>
<dbReference type="RefSeq" id="WP_207856948.1">
    <property type="nucleotide sequence ID" value="NZ_JAFREP010000003.1"/>
</dbReference>
<dbReference type="Gene3D" id="3.30.565.10">
    <property type="entry name" value="Histidine kinase-like ATPase, C-terminal domain"/>
    <property type="match status" value="1"/>
</dbReference>
<gene>
    <name evidence="3" type="ORF">J3U88_03990</name>
</gene>
<evidence type="ECO:0000313" key="3">
    <source>
        <dbReference type="EMBL" id="MBO1317610.1"/>
    </source>
</evidence>
<dbReference type="PANTHER" id="PTHR35526:SF3">
    <property type="entry name" value="ANTI-SIGMA-F FACTOR RSBW"/>
    <property type="match status" value="1"/>
</dbReference>
<keyword evidence="1" id="KW-0808">Transferase</keyword>
<reference evidence="3" key="1">
    <citation type="submission" date="2021-03" db="EMBL/GenBank/DDBJ databases">
        <authorList>
            <person name="Wang G."/>
        </authorList>
    </citation>
    <scope>NUCLEOTIDE SEQUENCE</scope>
    <source>
        <strain evidence="3">KCTC 12899</strain>
    </source>
</reference>
<dbReference type="AlphaFoldDB" id="A0A8J7Q1N5"/>
<keyword evidence="1" id="KW-0723">Serine/threonine-protein kinase</keyword>
<keyword evidence="1" id="KW-0418">Kinase</keyword>
<dbReference type="SUPFAM" id="SSF55874">
    <property type="entry name" value="ATPase domain of HSP90 chaperone/DNA topoisomerase II/histidine kinase"/>
    <property type="match status" value="1"/>
</dbReference>
<dbReference type="InterPro" id="IPR003594">
    <property type="entry name" value="HATPase_dom"/>
</dbReference>
<protein>
    <submittedName>
        <fullName evidence="3">ATP-binding protein</fullName>
    </submittedName>
</protein>
<comment type="caution">
    <text evidence="3">The sequence shown here is derived from an EMBL/GenBank/DDBJ whole genome shotgun (WGS) entry which is preliminary data.</text>
</comment>